<reference evidence="1 2" key="1">
    <citation type="submission" date="2016-11" db="EMBL/GenBank/DDBJ databases">
        <authorList>
            <person name="Varghese N."/>
            <person name="Submissions S."/>
        </authorList>
    </citation>
    <scope>NUCLEOTIDE SEQUENCE [LARGE SCALE GENOMIC DNA]</scope>
    <source>
        <strain evidence="1 2">NFIX07</strain>
    </source>
</reference>
<proteinExistence type="predicted"/>
<organism evidence="1 2">
    <name type="scientific">Staphylococcus pasteuri</name>
    <dbReference type="NCBI Taxonomy" id="45972"/>
    <lineage>
        <taxon>Bacteria</taxon>
        <taxon>Bacillati</taxon>
        <taxon>Bacillota</taxon>
        <taxon>Bacilli</taxon>
        <taxon>Bacillales</taxon>
        <taxon>Staphylococcaceae</taxon>
        <taxon>Staphylococcus</taxon>
    </lineage>
</organism>
<dbReference type="EMBL" id="FPKT01000001">
    <property type="protein sequence ID" value="SFZ72288.1"/>
    <property type="molecule type" value="Genomic_DNA"/>
</dbReference>
<comment type="caution">
    <text evidence="1">The sequence shown here is derived from an EMBL/GenBank/DDBJ whole genome shotgun (WGS) entry which is preliminary data.</text>
</comment>
<dbReference type="Proteomes" id="UP000182665">
    <property type="component" value="Unassembled WGS sequence"/>
</dbReference>
<accession>A0ABY1H3F8</accession>
<evidence type="ECO:0000313" key="2">
    <source>
        <dbReference type="Proteomes" id="UP000182665"/>
    </source>
</evidence>
<keyword evidence="2" id="KW-1185">Reference proteome</keyword>
<sequence>MATIALFTSITMFVFRRKHSK</sequence>
<protein>
    <submittedName>
        <fullName evidence="1">PEP-CTERM protein-sorting domain-containing protein</fullName>
    </submittedName>
</protein>
<name>A0ABY1H3F8_9STAP</name>
<gene>
    <name evidence="1" type="ORF">SAMN03097721_00321</name>
</gene>
<evidence type="ECO:0000313" key="1">
    <source>
        <dbReference type="EMBL" id="SFZ72288.1"/>
    </source>
</evidence>